<dbReference type="SUPFAM" id="SSF56399">
    <property type="entry name" value="ADP-ribosylation"/>
    <property type="match status" value="1"/>
</dbReference>
<dbReference type="Proteomes" id="UP000663829">
    <property type="component" value="Unassembled WGS sequence"/>
</dbReference>
<reference evidence="1" key="1">
    <citation type="submission" date="2021-02" db="EMBL/GenBank/DDBJ databases">
        <authorList>
            <person name="Nowell W R."/>
        </authorList>
    </citation>
    <scope>NUCLEOTIDE SEQUENCE</scope>
</reference>
<gene>
    <name evidence="1" type="ORF">GPM918_LOCUS30994</name>
    <name evidence="2" type="ORF">SRO942_LOCUS31628</name>
</gene>
<evidence type="ECO:0000313" key="2">
    <source>
        <dbReference type="EMBL" id="CAF4224201.1"/>
    </source>
</evidence>
<name>A0A815HI90_9BILA</name>
<dbReference type="SUPFAM" id="SSF48452">
    <property type="entry name" value="TPR-like"/>
    <property type="match status" value="1"/>
</dbReference>
<proteinExistence type="predicted"/>
<keyword evidence="3" id="KW-1185">Reference proteome</keyword>
<evidence type="ECO:0000313" key="1">
    <source>
        <dbReference type="EMBL" id="CAF1352759.1"/>
    </source>
</evidence>
<comment type="caution">
    <text evidence="1">The sequence shown here is derived from an EMBL/GenBank/DDBJ whole genome shotgun (WGS) entry which is preliminary data.</text>
</comment>
<dbReference type="InterPro" id="IPR011990">
    <property type="entry name" value="TPR-like_helical_dom_sf"/>
</dbReference>
<dbReference type="Gene3D" id="3.90.176.10">
    <property type="entry name" value="Toxin ADP-ribosyltransferase, Chain A, domain 1"/>
    <property type="match status" value="1"/>
</dbReference>
<organism evidence="1 3">
    <name type="scientific">Didymodactylos carnosus</name>
    <dbReference type="NCBI Taxonomy" id="1234261"/>
    <lineage>
        <taxon>Eukaryota</taxon>
        <taxon>Metazoa</taxon>
        <taxon>Spiralia</taxon>
        <taxon>Gnathifera</taxon>
        <taxon>Rotifera</taxon>
        <taxon>Eurotatoria</taxon>
        <taxon>Bdelloidea</taxon>
        <taxon>Philodinida</taxon>
        <taxon>Philodinidae</taxon>
        <taxon>Didymodactylos</taxon>
    </lineage>
</organism>
<dbReference type="EMBL" id="CAJNOQ010014992">
    <property type="protein sequence ID" value="CAF1352759.1"/>
    <property type="molecule type" value="Genomic_DNA"/>
</dbReference>
<sequence>MPQTLSAQTEMIEECRQRYKDDPIELRKIDDFAHKYYQEIPRNAVRWYTKDSFLYRLLNEACRTGDIDQIYIFRNFISDFLQQLQELHSEFIDALCGITIKVHRGQAISSNELEHLRQKVGKLYSTNTFLLATDGIEAALAFSGIDSQHPQFESVLFEYTIDTTVKTKRPYADISHISSNKGEKELLFSMGTIFQIDSITQVPMDKETCKNMYWCVKLRLVNENDDVHLASKMGTFLQKIQHTPLLLTLGEIALIRSGVTNDFSKAERYYRLYLDEVMAANDKTDAKDLVRAHTSLAKVCEAKGDYAAAIEYYETVINICLKMSFSSSNREEDYRITKIKWAYNRIASVYQYKTIDYENVIETYRQLLQFLQEQQYFCSICIANTMNTIDGAHKKLTYNWSAALEFYRKAYALLIDNENCDRSRLDDAEEKIRHDQSRYPDILFFLFIFIWSHQRRGRGGVPLLAIETYCGRRRLLRIELCIAGHSIFISLSLNEYFRRIASKNKIEQKLT</sequence>
<dbReference type="EMBL" id="CAJOBC010065363">
    <property type="protein sequence ID" value="CAF4224201.1"/>
    <property type="molecule type" value="Genomic_DNA"/>
</dbReference>
<feature type="non-terminal residue" evidence="1">
    <location>
        <position position="1"/>
    </location>
</feature>
<dbReference type="AlphaFoldDB" id="A0A815HI90"/>
<evidence type="ECO:0000313" key="3">
    <source>
        <dbReference type="Proteomes" id="UP000663829"/>
    </source>
</evidence>
<dbReference type="OrthoDB" id="10058203at2759"/>
<evidence type="ECO:0008006" key="4">
    <source>
        <dbReference type="Google" id="ProtNLM"/>
    </source>
</evidence>
<accession>A0A815HI90</accession>
<dbReference type="PROSITE" id="PS51996">
    <property type="entry name" value="TR_MART"/>
    <property type="match status" value="1"/>
</dbReference>
<dbReference type="InterPro" id="IPR019734">
    <property type="entry name" value="TPR_rpt"/>
</dbReference>
<protein>
    <recommendedName>
        <fullName evidence="4">Tetratricopeptide repeat protein</fullName>
    </recommendedName>
</protein>
<dbReference type="Gene3D" id="1.25.40.10">
    <property type="entry name" value="Tetratricopeptide repeat domain"/>
    <property type="match status" value="1"/>
</dbReference>
<dbReference type="Proteomes" id="UP000681722">
    <property type="component" value="Unassembled WGS sequence"/>
</dbReference>
<dbReference type="Pfam" id="PF13176">
    <property type="entry name" value="TPR_7"/>
    <property type="match status" value="1"/>
</dbReference>